<organism evidence="1 2">
    <name type="scientific">Xanthomonas oryzae</name>
    <dbReference type="NCBI Taxonomy" id="347"/>
    <lineage>
        <taxon>Bacteria</taxon>
        <taxon>Pseudomonadati</taxon>
        <taxon>Pseudomonadota</taxon>
        <taxon>Gammaproteobacteria</taxon>
        <taxon>Lysobacterales</taxon>
        <taxon>Lysobacteraceae</taxon>
        <taxon>Xanthomonas</taxon>
    </lineage>
</organism>
<dbReference type="Proteomes" id="UP000036790">
    <property type="component" value="Unassembled WGS sequence"/>
</dbReference>
<reference evidence="1 2" key="2">
    <citation type="submission" date="2015-09" db="EMBL/GenBank/DDBJ databases">
        <title>Draft genome sequence of Xanthomonas oryzae pv. USA str. X11-5A.</title>
        <authorList>
            <person name="Knight B.M."/>
            <person name="Roberts D.P."/>
            <person name="Lin D."/>
            <person name="Hari K."/>
            <person name="Fletcher J."/>
            <person name="Melcher U."/>
            <person name="Blagden T."/>
            <person name="Winegar R.A."/>
        </authorList>
    </citation>
    <scope>NUCLEOTIDE SEQUENCE [LARGE SCALE GENOMIC DNA]</scope>
    <source>
        <strain evidence="1 2">X11-5A</strain>
    </source>
</reference>
<comment type="caution">
    <text evidence="1">The sequence shown here is derived from an EMBL/GenBank/DDBJ whole genome shotgun (WGS) entry which is preliminary data.</text>
</comment>
<dbReference type="EMBL" id="LHUJ01000126">
    <property type="protein sequence ID" value="KOR46628.1"/>
    <property type="molecule type" value="Genomic_DNA"/>
</dbReference>
<reference evidence="1 2" key="1">
    <citation type="submission" date="2015-07" db="EMBL/GenBank/DDBJ databases">
        <authorList>
            <consortium name="Consortium for Microbial Forensics and Genomics (microFORGE)"/>
            <person name="Knight B.M."/>
            <person name="Roberts D.P."/>
            <person name="Lin D."/>
            <person name="Hari K."/>
            <person name="Fletcher J."/>
            <person name="Melcher U."/>
            <person name="Blagden T."/>
            <person name="Winegar R.A."/>
        </authorList>
    </citation>
    <scope>NUCLEOTIDE SEQUENCE [LARGE SCALE GENOMIC DNA]</scope>
    <source>
        <strain evidence="1 2">X11-5A</strain>
    </source>
</reference>
<evidence type="ECO:0000313" key="1">
    <source>
        <dbReference type="EMBL" id="KOR46628.1"/>
    </source>
</evidence>
<proteinExistence type="predicted"/>
<name>A0AAP0ZNC8_9XANT</name>
<evidence type="ECO:0000313" key="2">
    <source>
        <dbReference type="Proteomes" id="UP000036790"/>
    </source>
</evidence>
<sequence length="87" mass="9591">MAIDARLQILRRELLPMQMLQALACALCACGGGLAKCAITVRSEAAQVGQRGAMSFVHRACEGEHLSFHCLHHRQLRECALVLVEYD</sequence>
<dbReference type="PROSITE" id="PS51257">
    <property type="entry name" value="PROKAR_LIPOPROTEIN"/>
    <property type="match status" value="1"/>
</dbReference>
<dbReference type="AlphaFoldDB" id="A0AAP0ZNC8"/>
<accession>A0AAP0ZNC8</accession>
<protein>
    <submittedName>
        <fullName evidence="1">Uncharacterized protein</fullName>
    </submittedName>
</protein>
<gene>
    <name evidence="1" type="ORF">ADT25_06230</name>
</gene>